<evidence type="ECO:0000256" key="2">
    <source>
        <dbReference type="ARBA" id="ARBA00022679"/>
    </source>
</evidence>
<accession>A0AAE8MJH7</accession>
<evidence type="ECO:0000313" key="6">
    <source>
        <dbReference type="Proteomes" id="UP001187734"/>
    </source>
</evidence>
<dbReference type="EMBL" id="ONZP01000570">
    <property type="protein sequence ID" value="SPJ87762.1"/>
    <property type="molecule type" value="Genomic_DNA"/>
</dbReference>
<dbReference type="SUPFAM" id="SSF53335">
    <property type="entry name" value="S-adenosyl-L-methionine-dependent methyltransferases"/>
    <property type="match status" value="1"/>
</dbReference>
<dbReference type="PROSITE" id="PS51683">
    <property type="entry name" value="SAM_OMT_II"/>
    <property type="match status" value="1"/>
</dbReference>
<gene>
    <name evidence="5" type="ORF">FTOL_12231</name>
</gene>
<proteinExistence type="predicted"/>
<comment type="caution">
    <text evidence="5">The sequence shown here is derived from an EMBL/GenBank/DDBJ whole genome shotgun (WGS) entry which is preliminary data.</text>
</comment>
<evidence type="ECO:0000313" key="5">
    <source>
        <dbReference type="EMBL" id="SPJ87762.1"/>
    </source>
</evidence>
<evidence type="ECO:0000256" key="1">
    <source>
        <dbReference type="ARBA" id="ARBA00022603"/>
    </source>
</evidence>
<dbReference type="Gene3D" id="1.10.10.10">
    <property type="entry name" value="Winged helix-like DNA-binding domain superfamily/Winged helix DNA-binding domain"/>
    <property type="match status" value="1"/>
</dbReference>
<organism evidence="5 6">
    <name type="scientific">Fusarium torulosum</name>
    <dbReference type="NCBI Taxonomy" id="33205"/>
    <lineage>
        <taxon>Eukaryota</taxon>
        <taxon>Fungi</taxon>
        <taxon>Dikarya</taxon>
        <taxon>Ascomycota</taxon>
        <taxon>Pezizomycotina</taxon>
        <taxon>Sordariomycetes</taxon>
        <taxon>Hypocreomycetidae</taxon>
        <taxon>Hypocreales</taxon>
        <taxon>Nectriaceae</taxon>
        <taxon>Fusarium</taxon>
    </lineage>
</organism>
<name>A0AAE8MJH7_9HYPO</name>
<keyword evidence="3" id="KW-0949">S-adenosyl-L-methionine</keyword>
<dbReference type="InterPro" id="IPR036388">
    <property type="entry name" value="WH-like_DNA-bd_sf"/>
</dbReference>
<dbReference type="InterPro" id="IPR016461">
    <property type="entry name" value="COMT-like"/>
</dbReference>
<dbReference type="InterPro" id="IPR001077">
    <property type="entry name" value="COMT_C"/>
</dbReference>
<dbReference type="PANTHER" id="PTHR43712:SF19">
    <property type="entry name" value="DUAL O-METHYLTRANSFERASE_FAD-DEPENDENT MONOOXYGENASE ELCB"/>
    <property type="match status" value="1"/>
</dbReference>
<reference evidence="5" key="1">
    <citation type="submission" date="2018-03" db="EMBL/GenBank/DDBJ databases">
        <authorList>
            <person name="Guldener U."/>
        </authorList>
    </citation>
    <scope>NUCLEOTIDE SEQUENCE</scope>
</reference>
<sequence length="427" mass="47222">MSSNNETNNAIGIHLATQLDALTADLGSQSKTFNEYVRASASAHLPGDPSAEVQAAKEKLLEDALQIFNLVSGPTEYIQNVLIGCHYMEILRWMSHFKIFELVPLESKISYSELAAKAGVTEERLKSLARMAMTSSLFTEPVRGYMAHSTTSAALLTNQGLASFRRWITAVTGPAAASMVKAHARWPDNTAPNRTAFSAAFDTDLGMYEYIAMKPDIYRLFDTAMQAVAKSPMSHLKHLISGFDWASLGKATVVDVGGNVGHSCVELAKAFHDLDFIVEDTPQVVEEGIKTVKANDPTLAERIKFQEYDFFTKQPVQGAQVYLLRQILHNWNFDKAVEITKNTAASMGEDSHILIMDMLLPEPGSVSSVQERVLRSRDVVMMQLFNSLERDLEGWQEIFTAADPRLRINAVNKPEGSFLTVIDVVKG</sequence>
<dbReference type="PANTHER" id="PTHR43712">
    <property type="entry name" value="PUTATIVE (AFU_ORTHOLOGUE AFUA_4G14580)-RELATED"/>
    <property type="match status" value="1"/>
</dbReference>
<evidence type="ECO:0000259" key="4">
    <source>
        <dbReference type="Pfam" id="PF00891"/>
    </source>
</evidence>
<protein>
    <submittedName>
        <fullName evidence="5">Probable bikaverin cluster - O-methyltransferase</fullName>
    </submittedName>
</protein>
<dbReference type="InterPro" id="IPR029063">
    <property type="entry name" value="SAM-dependent_MTases_sf"/>
</dbReference>
<dbReference type="GO" id="GO:0008171">
    <property type="term" value="F:O-methyltransferase activity"/>
    <property type="evidence" value="ECO:0007669"/>
    <property type="project" value="InterPro"/>
</dbReference>
<dbReference type="Proteomes" id="UP001187734">
    <property type="component" value="Unassembled WGS sequence"/>
</dbReference>
<feature type="domain" description="O-methyltransferase C-terminal" evidence="4">
    <location>
        <begin position="195"/>
        <end position="402"/>
    </location>
</feature>
<dbReference type="SUPFAM" id="SSF46785">
    <property type="entry name" value="Winged helix' DNA-binding domain"/>
    <property type="match status" value="1"/>
</dbReference>
<evidence type="ECO:0000256" key="3">
    <source>
        <dbReference type="ARBA" id="ARBA00022691"/>
    </source>
</evidence>
<keyword evidence="6" id="KW-1185">Reference proteome</keyword>
<dbReference type="Gene3D" id="3.40.50.150">
    <property type="entry name" value="Vaccinia Virus protein VP39"/>
    <property type="match status" value="1"/>
</dbReference>
<keyword evidence="1" id="KW-0489">Methyltransferase</keyword>
<keyword evidence="2" id="KW-0808">Transferase</keyword>
<dbReference type="Pfam" id="PF00891">
    <property type="entry name" value="Methyltransf_2"/>
    <property type="match status" value="1"/>
</dbReference>
<dbReference type="InterPro" id="IPR036390">
    <property type="entry name" value="WH_DNA-bd_sf"/>
</dbReference>
<dbReference type="AlphaFoldDB" id="A0AAE8MJH7"/>
<dbReference type="GO" id="GO:0032259">
    <property type="term" value="P:methylation"/>
    <property type="evidence" value="ECO:0007669"/>
    <property type="project" value="UniProtKB-KW"/>
</dbReference>